<keyword evidence="2 4" id="KW-0863">Zinc-finger</keyword>
<gene>
    <name evidence="8" type="ORF">E1B28_006025</name>
</gene>
<dbReference type="KEGG" id="more:E1B28_006025"/>
<dbReference type="Pfam" id="PF14634">
    <property type="entry name" value="zf-RING_5"/>
    <property type="match status" value="1"/>
</dbReference>
<feature type="compositionally biased region" description="Basic and acidic residues" evidence="6">
    <location>
        <begin position="343"/>
        <end position="357"/>
    </location>
</feature>
<evidence type="ECO:0000256" key="1">
    <source>
        <dbReference type="ARBA" id="ARBA00022723"/>
    </source>
</evidence>
<evidence type="ECO:0000313" key="9">
    <source>
        <dbReference type="Proteomes" id="UP001049176"/>
    </source>
</evidence>
<keyword evidence="9" id="KW-1185">Reference proteome</keyword>
<dbReference type="InterPro" id="IPR013083">
    <property type="entry name" value="Znf_RING/FYVE/PHD"/>
</dbReference>
<comment type="caution">
    <text evidence="8">The sequence shown here is derived from an EMBL/GenBank/DDBJ whole genome shotgun (WGS) entry which is preliminary data.</text>
</comment>
<dbReference type="SMART" id="SM00184">
    <property type="entry name" value="RING"/>
    <property type="match status" value="1"/>
</dbReference>
<feature type="domain" description="RING-type" evidence="7">
    <location>
        <begin position="11"/>
        <end position="53"/>
    </location>
</feature>
<sequence>MVLTVHASSTCDVCLEPYDWDDNVRKPHFINCGHVFCGTCLEHVQPKKCPLCRELFTASDIQRLNVDPHPGHIYPQRSDVQINGPQSFDDPDEIVNDLMKKLVISYDSVDDELLSSTDTWLQGREFLENCPVRKARAMIQNYQDLKQRKTQDKETIRNLRSAVQDSRRKAEECAARLEEEVRRKDDLRRLIDENQKEIERLREKIKIQGSLLDLKGKKKQSNPLPAPPRLVGASTLLAHQLLLDRAATPASVGVDTSYPVRDIHAPTPRYPDSHACPPGIVHSFGLLTFNNPAYGGATASVEKYQGHNQPQVCVPDLGPGQVVDDATYWTCPTTTHLLPEPRSPGDGRYRGPIVEHTKKGRSKRHRV</sequence>
<evidence type="ECO:0000256" key="3">
    <source>
        <dbReference type="ARBA" id="ARBA00022833"/>
    </source>
</evidence>
<dbReference type="EMBL" id="CM032183">
    <property type="protein sequence ID" value="KAG7095252.1"/>
    <property type="molecule type" value="Genomic_DNA"/>
</dbReference>
<dbReference type="InterPro" id="IPR017907">
    <property type="entry name" value="Znf_RING_CS"/>
</dbReference>
<dbReference type="GeneID" id="66075101"/>
<dbReference type="RefSeq" id="XP_043011722.1">
    <property type="nucleotide sequence ID" value="XM_043150633.1"/>
</dbReference>
<evidence type="ECO:0000313" key="8">
    <source>
        <dbReference type="EMBL" id="KAG7095252.1"/>
    </source>
</evidence>
<dbReference type="PROSITE" id="PS00518">
    <property type="entry name" value="ZF_RING_1"/>
    <property type="match status" value="1"/>
</dbReference>
<keyword evidence="3" id="KW-0862">Zinc</keyword>
<dbReference type="CDD" id="cd14686">
    <property type="entry name" value="bZIP"/>
    <property type="match status" value="1"/>
</dbReference>
<dbReference type="CDD" id="cd16449">
    <property type="entry name" value="RING-HC"/>
    <property type="match status" value="1"/>
</dbReference>
<dbReference type="Proteomes" id="UP001049176">
    <property type="component" value="Chromosome 3"/>
</dbReference>
<keyword evidence="1" id="KW-0479">Metal-binding</keyword>
<dbReference type="SUPFAM" id="SSF57850">
    <property type="entry name" value="RING/U-box"/>
    <property type="match status" value="1"/>
</dbReference>
<proteinExistence type="predicted"/>
<feature type="coiled-coil region" evidence="5">
    <location>
        <begin position="132"/>
        <end position="204"/>
    </location>
</feature>
<feature type="compositionally biased region" description="Basic residues" evidence="6">
    <location>
        <begin position="358"/>
        <end position="367"/>
    </location>
</feature>
<name>A0A9P7UUU8_9AGAR</name>
<dbReference type="Gene3D" id="3.30.40.10">
    <property type="entry name" value="Zinc/RING finger domain, C3HC4 (zinc finger)"/>
    <property type="match status" value="1"/>
</dbReference>
<protein>
    <recommendedName>
        <fullName evidence="7">RING-type domain-containing protein</fullName>
    </recommendedName>
</protein>
<organism evidence="8 9">
    <name type="scientific">Marasmius oreades</name>
    <name type="common">fairy-ring Marasmius</name>
    <dbReference type="NCBI Taxonomy" id="181124"/>
    <lineage>
        <taxon>Eukaryota</taxon>
        <taxon>Fungi</taxon>
        <taxon>Dikarya</taxon>
        <taxon>Basidiomycota</taxon>
        <taxon>Agaricomycotina</taxon>
        <taxon>Agaricomycetes</taxon>
        <taxon>Agaricomycetidae</taxon>
        <taxon>Agaricales</taxon>
        <taxon>Marasmiineae</taxon>
        <taxon>Marasmiaceae</taxon>
        <taxon>Marasmius</taxon>
    </lineage>
</organism>
<evidence type="ECO:0000256" key="2">
    <source>
        <dbReference type="ARBA" id="ARBA00022771"/>
    </source>
</evidence>
<dbReference type="PROSITE" id="PS50089">
    <property type="entry name" value="ZF_RING_2"/>
    <property type="match status" value="1"/>
</dbReference>
<dbReference type="AlphaFoldDB" id="A0A9P7UUU8"/>
<keyword evidence="5" id="KW-0175">Coiled coil</keyword>
<accession>A0A9P7UUU8</accession>
<evidence type="ECO:0000256" key="6">
    <source>
        <dbReference type="SAM" id="MobiDB-lite"/>
    </source>
</evidence>
<reference evidence="8" key="1">
    <citation type="journal article" date="2021" name="Genome Biol. Evol.">
        <title>The assembled and annotated genome of the fairy-ring fungus Marasmius oreades.</title>
        <authorList>
            <person name="Hiltunen M."/>
            <person name="Ament-Velasquez S.L."/>
            <person name="Johannesson H."/>
        </authorList>
    </citation>
    <scope>NUCLEOTIDE SEQUENCE</scope>
    <source>
        <strain evidence="8">03SP1</strain>
    </source>
</reference>
<dbReference type="OrthoDB" id="6105938at2759"/>
<evidence type="ECO:0000259" key="7">
    <source>
        <dbReference type="PROSITE" id="PS50089"/>
    </source>
</evidence>
<evidence type="ECO:0000256" key="5">
    <source>
        <dbReference type="SAM" id="Coils"/>
    </source>
</evidence>
<dbReference type="InterPro" id="IPR001841">
    <property type="entry name" value="Znf_RING"/>
</dbReference>
<dbReference type="GO" id="GO:0008270">
    <property type="term" value="F:zinc ion binding"/>
    <property type="evidence" value="ECO:0007669"/>
    <property type="project" value="UniProtKB-KW"/>
</dbReference>
<feature type="region of interest" description="Disordered" evidence="6">
    <location>
        <begin position="338"/>
        <end position="367"/>
    </location>
</feature>
<evidence type="ECO:0000256" key="4">
    <source>
        <dbReference type="PROSITE-ProRule" id="PRU00175"/>
    </source>
</evidence>